<dbReference type="EMBL" id="CZCU02000106">
    <property type="protein sequence ID" value="VXD14919.1"/>
    <property type="molecule type" value="Genomic_DNA"/>
</dbReference>
<sequence length="46" mass="5347">MKWELIENLDSLRNRLDKVLQELTPQAIKSVTGWDFILDALSVAYI</sequence>
<protein>
    <submittedName>
        <fullName evidence="1">Transposase</fullName>
    </submittedName>
</protein>
<dbReference type="AlphaFoldDB" id="A0A7Z9BIX6"/>
<keyword evidence="2" id="KW-1185">Reference proteome</keyword>
<dbReference type="Proteomes" id="UP000184550">
    <property type="component" value="Unassembled WGS sequence"/>
</dbReference>
<evidence type="ECO:0000313" key="2">
    <source>
        <dbReference type="Proteomes" id="UP000184550"/>
    </source>
</evidence>
<evidence type="ECO:0000313" key="1">
    <source>
        <dbReference type="EMBL" id="VXD14919.1"/>
    </source>
</evidence>
<proteinExistence type="predicted"/>
<comment type="caution">
    <text evidence="1">The sequence shown here is derived from an EMBL/GenBank/DDBJ whole genome shotgun (WGS) entry which is preliminary data.</text>
</comment>
<reference evidence="1" key="1">
    <citation type="submission" date="2019-10" db="EMBL/GenBank/DDBJ databases">
        <authorList>
            <consortium name="Genoscope - CEA"/>
            <person name="William W."/>
        </authorList>
    </citation>
    <scope>NUCLEOTIDE SEQUENCE [LARGE SCALE GENOMIC DNA]</scope>
    <source>
        <strain evidence="1">BBR_PRJEB10992</strain>
    </source>
</reference>
<accession>A0A7Z9BIX6</accession>
<name>A0A7Z9BIX6_9CYAN</name>
<gene>
    <name evidence="1" type="ORF">PL8927_330047</name>
</gene>
<organism evidence="1 2">
    <name type="scientific">Planktothrix serta PCC 8927</name>
    <dbReference type="NCBI Taxonomy" id="671068"/>
    <lineage>
        <taxon>Bacteria</taxon>
        <taxon>Bacillati</taxon>
        <taxon>Cyanobacteriota</taxon>
        <taxon>Cyanophyceae</taxon>
        <taxon>Oscillatoriophycideae</taxon>
        <taxon>Oscillatoriales</taxon>
        <taxon>Microcoleaceae</taxon>
        <taxon>Planktothrix</taxon>
    </lineage>
</organism>